<evidence type="ECO:0000313" key="2">
    <source>
        <dbReference type="Proteomes" id="UP000008068"/>
    </source>
</evidence>
<gene>
    <name evidence="1" type="ORF">CAEBREN_08520</name>
</gene>
<accession>G0P3T6</accession>
<dbReference type="HOGENOM" id="CLU_3413269_0_0_1"/>
<evidence type="ECO:0000313" key="1">
    <source>
        <dbReference type="EMBL" id="EGT44337.1"/>
    </source>
</evidence>
<protein>
    <submittedName>
        <fullName evidence="1">Uncharacterized protein</fullName>
    </submittedName>
</protein>
<name>G0P3T6_CAEBE</name>
<dbReference type="Proteomes" id="UP000008068">
    <property type="component" value="Unassembled WGS sequence"/>
</dbReference>
<sequence length="28" mass="3390">MSDRFPPCRRHLQVHCRWRRPSPPSSCP</sequence>
<dbReference type="EMBL" id="GL380052">
    <property type="protein sequence ID" value="EGT44337.1"/>
    <property type="molecule type" value="Genomic_DNA"/>
</dbReference>
<dbReference type="AlphaFoldDB" id="G0P3T6"/>
<dbReference type="InParanoid" id="G0P3T6"/>
<reference evidence="2" key="1">
    <citation type="submission" date="2011-07" db="EMBL/GenBank/DDBJ databases">
        <authorList>
            <consortium name="Caenorhabditis brenneri Sequencing and Analysis Consortium"/>
            <person name="Wilson R.K."/>
        </authorList>
    </citation>
    <scope>NUCLEOTIDE SEQUENCE [LARGE SCALE GENOMIC DNA]</scope>
    <source>
        <strain evidence="2">PB2801</strain>
    </source>
</reference>
<keyword evidence="2" id="KW-1185">Reference proteome</keyword>
<proteinExistence type="predicted"/>
<organism evidence="2">
    <name type="scientific">Caenorhabditis brenneri</name>
    <name type="common">Nematode worm</name>
    <dbReference type="NCBI Taxonomy" id="135651"/>
    <lineage>
        <taxon>Eukaryota</taxon>
        <taxon>Metazoa</taxon>
        <taxon>Ecdysozoa</taxon>
        <taxon>Nematoda</taxon>
        <taxon>Chromadorea</taxon>
        <taxon>Rhabditida</taxon>
        <taxon>Rhabditina</taxon>
        <taxon>Rhabditomorpha</taxon>
        <taxon>Rhabditoidea</taxon>
        <taxon>Rhabditidae</taxon>
        <taxon>Peloderinae</taxon>
        <taxon>Caenorhabditis</taxon>
    </lineage>
</organism>